<dbReference type="InterPro" id="IPR041970">
    <property type="entry name" value="Rup1_UBA"/>
</dbReference>
<dbReference type="PROSITE" id="PS50030">
    <property type="entry name" value="UBA"/>
    <property type="match status" value="1"/>
</dbReference>
<dbReference type="GO" id="GO:0005829">
    <property type="term" value="C:cytosol"/>
    <property type="evidence" value="ECO:0007669"/>
    <property type="project" value="TreeGrafter"/>
</dbReference>
<dbReference type="OrthoDB" id="4489171at2759"/>
<dbReference type="RefSeq" id="XP_037144446.1">
    <property type="nucleotide sequence ID" value="XM_037288551.1"/>
</dbReference>
<dbReference type="SUPFAM" id="SSF46934">
    <property type="entry name" value="UBA-like"/>
    <property type="match status" value="1"/>
</dbReference>
<feature type="domain" description="UBA" evidence="1">
    <location>
        <begin position="1"/>
        <end position="39"/>
    </location>
</feature>
<dbReference type="EMBL" id="CP058607">
    <property type="protein sequence ID" value="QLG72718.1"/>
    <property type="molecule type" value="Genomic_DNA"/>
</dbReference>
<sequence length="617" mass="70849">MERAVQSLMDMGIPEDVAKNALNKAGGNIEAAASYIFSNELPDEINQPIRENVKDSSFIGKGEHVELASSANGFNKGDLSNIIATTRTEQIIDTDSDDSDVQFESSPPNTSDDKLSIHKFEIDDSTIVLPLPPNFLFENYFALFSLFVVNYLPQYLFRPDFKDLNYDKNWFKGISVNKPLLKLDFNEEQELIPTAKSEDSNIMQPELLWQLQKFGSIVNSTISDRAFVRSKMFAIALDSQIQRKLGEAEHLYEILPAFIKSLAIDLEMCPDFDTNEIKNLFISSAFHTPSVDESTKQTWLSLFHFLPEEYDSNLYRMFNALLHPDESINLEINHENDSEAEKNENSLDVIAPILTIVFDEMDESTEHVNLTEGVEVPLKFYPQLYTKKCKDELIRPILEKRKQAQLLSRSILQDITNLKSFQGKDILKFLNSTIDYLQLDNKDSDLINQLLLLKDEILSRKTTRTNEYKHLAQQLQTEWNLSHPEISLVNTAKDRGLIDEPYILTLAAISPYNYFSRDRSGTWHYVHCNMAGSDFKVRTCSSELEVQDSIKQCTKQASESPLMFIYCKEHFIPQIDQVNRALEMNEGCLNFAKLDQLELNKSHQKHQHEEYAHDYSA</sequence>
<dbReference type="SMART" id="SM00165">
    <property type="entry name" value="UBA"/>
    <property type="match status" value="1"/>
</dbReference>
<dbReference type="InterPro" id="IPR055335">
    <property type="entry name" value="Ucp6/RUP1"/>
</dbReference>
<gene>
    <name evidence="2" type="ORF">HG535_0D04260</name>
</gene>
<reference evidence="2 3" key="1">
    <citation type="submission" date="2020-07" db="EMBL/GenBank/DDBJ databases">
        <title>The yeast mating-type switching endonuclease HO is a domesticated member of an unorthodox homing genetic element family.</title>
        <authorList>
            <person name="Coughlan A.Y."/>
            <person name="Lombardi L."/>
            <person name="Braun-Galleani S."/>
            <person name="Martos A.R."/>
            <person name="Galeote V."/>
            <person name="Bigey F."/>
            <person name="Dequin S."/>
            <person name="Byrne K.P."/>
            <person name="Wolfe K.H."/>
        </authorList>
    </citation>
    <scope>NUCLEOTIDE SEQUENCE [LARGE SCALE GENOMIC DNA]</scope>
    <source>
        <strain evidence="2 3">NRRL Y-6702</strain>
    </source>
</reference>
<name>A0A7H9B240_ZYGMR</name>
<dbReference type="PANTHER" id="PTHR39597:SF1">
    <property type="entry name" value="UBA DOMAIN-CONTAINING PROTEIN RUP1"/>
    <property type="match status" value="1"/>
</dbReference>
<evidence type="ECO:0000313" key="3">
    <source>
        <dbReference type="Proteomes" id="UP000509704"/>
    </source>
</evidence>
<keyword evidence="3" id="KW-1185">Reference proteome</keyword>
<accession>A0A7H9B240</accession>
<dbReference type="PANTHER" id="PTHR39597">
    <property type="entry name" value="UBA DOMAIN-CONTAINING PROTEIN RUP1"/>
    <property type="match status" value="1"/>
</dbReference>
<dbReference type="Proteomes" id="UP000509704">
    <property type="component" value="Chromosome 4"/>
</dbReference>
<dbReference type="GO" id="GO:0016579">
    <property type="term" value="P:protein deubiquitination"/>
    <property type="evidence" value="ECO:0007669"/>
    <property type="project" value="TreeGrafter"/>
</dbReference>
<evidence type="ECO:0000313" key="2">
    <source>
        <dbReference type="EMBL" id="QLG72718.1"/>
    </source>
</evidence>
<dbReference type="CDD" id="cd14307">
    <property type="entry name" value="UBA_RUP1p"/>
    <property type="match status" value="1"/>
</dbReference>
<dbReference type="AlphaFoldDB" id="A0A7H9B240"/>
<dbReference type="GO" id="GO:0005634">
    <property type="term" value="C:nucleus"/>
    <property type="evidence" value="ECO:0007669"/>
    <property type="project" value="TreeGrafter"/>
</dbReference>
<dbReference type="InterPro" id="IPR009060">
    <property type="entry name" value="UBA-like_sf"/>
</dbReference>
<dbReference type="InterPro" id="IPR015940">
    <property type="entry name" value="UBA"/>
</dbReference>
<protein>
    <recommendedName>
        <fullName evidence="1">UBA domain-containing protein</fullName>
    </recommendedName>
</protein>
<evidence type="ECO:0000259" key="1">
    <source>
        <dbReference type="PROSITE" id="PS50030"/>
    </source>
</evidence>
<dbReference type="Pfam" id="PF22562">
    <property type="entry name" value="UBA_7"/>
    <property type="match status" value="1"/>
</dbReference>
<organism evidence="2 3">
    <name type="scientific">Zygotorulaspora mrakii</name>
    <name type="common">Zygosaccharomyces mrakii</name>
    <dbReference type="NCBI Taxonomy" id="42260"/>
    <lineage>
        <taxon>Eukaryota</taxon>
        <taxon>Fungi</taxon>
        <taxon>Dikarya</taxon>
        <taxon>Ascomycota</taxon>
        <taxon>Saccharomycotina</taxon>
        <taxon>Saccharomycetes</taxon>
        <taxon>Saccharomycetales</taxon>
        <taxon>Saccharomycetaceae</taxon>
        <taxon>Zygotorulaspora</taxon>
    </lineage>
</organism>
<dbReference type="GeneID" id="59236442"/>
<dbReference type="Gene3D" id="1.10.8.10">
    <property type="entry name" value="DNA helicase RuvA subunit, C-terminal domain"/>
    <property type="match status" value="1"/>
</dbReference>
<dbReference type="KEGG" id="zmk:HG535_0D04260"/>
<proteinExistence type="predicted"/>